<keyword evidence="6 7" id="KW-0472">Membrane</keyword>
<dbReference type="InterPro" id="IPR051085">
    <property type="entry name" value="MB_O-acyltransferase"/>
</dbReference>
<feature type="transmembrane region" description="Helical" evidence="8">
    <location>
        <begin position="79"/>
        <end position="97"/>
    </location>
</feature>
<feature type="transmembrane region" description="Helical" evidence="8">
    <location>
        <begin position="230"/>
        <end position="247"/>
    </location>
</feature>
<gene>
    <name evidence="9" type="ORF">F6U93_11475</name>
</gene>
<keyword evidence="10" id="KW-1185">Reference proteome</keyword>
<keyword evidence="4 8" id="KW-0812">Transmembrane</keyword>
<evidence type="ECO:0000256" key="3">
    <source>
        <dbReference type="ARBA" id="ARBA00022475"/>
    </source>
</evidence>
<name>A0A6N6MCK4_9FLAO</name>
<keyword evidence="3 7" id="KW-1003">Cell membrane</keyword>
<organism evidence="9 10">
    <name type="scientific">Pseudotamlana haliotis</name>
    <dbReference type="NCBI Taxonomy" id="2614804"/>
    <lineage>
        <taxon>Bacteria</taxon>
        <taxon>Pseudomonadati</taxon>
        <taxon>Bacteroidota</taxon>
        <taxon>Flavobacteriia</taxon>
        <taxon>Flavobacteriales</taxon>
        <taxon>Flavobacteriaceae</taxon>
        <taxon>Pseudotamlana</taxon>
    </lineage>
</organism>
<evidence type="ECO:0000256" key="6">
    <source>
        <dbReference type="ARBA" id="ARBA00023136"/>
    </source>
</evidence>
<dbReference type="GO" id="GO:0005886">
    <property type="term" value="C:plasma membrane"/>
    <property type="evidence" value="ECO:0007669"/>
    <property type="project" value="UniProtKB-SubCell"/>
</dbReference>
<dbReference type="PANTHER" id="PTHR13285">
    <property type="entry name" value="ACYLTRANSFERASE"/>
    <property type="match status" value="1"/>
</dbReference>
<feature type="transmembrane region" description="Helical" evidence="8">
    <location>
        <begin position="449"/>
        <end position="467"/>
    </location>
</feature>
<feature type="transmembrane region" description="Helical" evidence="8">
    <location>
        <begin position="361"/>
        <end position="388"/>
    </location>
</feature>
<evidence type="ECO:0000256" key="1">
    <source>
        <dbReference type="ARBA" id="ARBA00004651"/>
    </source>
</evidence>
<comment type="caution">
    <text evidence="9">The sequence shown here is derived from an EMBL/GenBank/DDBJ whole genome shotgun (WGS) entry which is preliminary data.</text>
</comment>
<evidence type="ECO:0000256" key="7">
    <source>
        <dbReference type="PIRNR" id="PIRNR016636"/>
    </source>
</evidence>
<dbReference type="InterPro" id="IPR004299">
    <property type="entry name" value="MBOAT_fam"/>
</dbReference>
<keyword evidence="7" id="KW-0012">Acyltransferase</keyword>
<feature type="transmembrane region" description="Helical" evidence="8">
    <location>
        <begin position="117"/>
        <end position="133"/>
    </location>
</feature>
<feature type="transmembrane region" description="Helical" evidence="8">
    <location>
        <begin position="191"/>
        <end position="209"/>
    </location>
</feature>
<evidence type="ECO:0000256" key="5">
    <source>
        <dbReference type="ARBA" id="ARBA00022989"/>
    </source>
</evidence>
<feature type="transmembrane region" description="Helical" evidence="8">
    <location>
        <begin position="51"/>
        <end position="67"/>
    </location>
</feature>
<protein>
    <submittedName>
        <fullName evidence="9">MBOAT family protein</fullName>
    </submittedName>
</protein>
<dbReference type="GO" id="GO:0042121">
    <property type="term" value="P:alginic acid biosynthetic process"/>
    <property type="evidence" value="ECO:0007669"/>
    <property type="project" value="InterPro"/>
</dbReference>
<dbReference type="EMBL" id="WAAT01000050">
    <property type="protein sequence ID" value="KAB1067035.1"/>
    <property type="molecule type" value="Genomic_DNA"/>
</dbReference>
<dbReference type="InterPro" id="IPR024194">
    <property type="entry name" value="Ac/AlaTfrase_AlgI/DltB"/>
</dbReference>
<evidence type="ECO:0000256" key="2">
    <source>
        <dbReference type="ARBA" id="ARBA00010323"/>
    </source>
</evidence>
<feature type="transmembrane region" description="Helical" evidence="8">
    <location>
        <begin position="419"/>
        <end position="437"/>
    </location>
</feature>
<evidence type="ECO:0000256" key="8">
    <source>
        <dbReference type="SAM" id="Phobius"/>
    </source>
</evidence>
<comment type="subcellular location">
    <subcellularLocation>
        <location evidence="1">Cell membrane</location>
        <topology evidence="1">Multi-pass membrane protein</topology>
    </subcellularLocation>
</comment>
<dbReference type="GO" id="GO:0016746">
    <property type="term" value="F:acyltransferase activity"/>
    <property type="evidence" value="ECO:0007669"/>
    <property type="project" value="UniProtKB-KW"/>
</dbReference>
<dbReference type="PIRSF" id="PIRSF500217">
    <property type="entry name" value="AlgI"/>
    <property type="match status" value="1"/>
</dbReference>
<dbReference type="AlphaFoldDB" id="A0A6N6MCK4"/>
<dbReference type="PIRSF" id="PIRSF016636">
    <property type="entry name" value="AlgI_DltB"/>
    <property type="match status" value="1"/>
</dbReference>
<evidence type="ECO:0000313" key="10">
    <source>
        <dbReference type="Proteomes" id="UP000441333"/>
    </source>
</evidence>
<dbReference type="Pfam" id="PF03062">
    <property type="entry name" value="MBOAT"/>
    <property type="match status" value="1"/>
</dbReference>
<dbReference type="RefSeq" id="WP_150939935.1">
    <property type="nucleotide sequence ID" value="NZ_WAAT01000050.1"/>
</dbReference>
<feature type="transmembrane region" description="Helical" evidence="8">
    <location>
        <begin position="153"/>
        <end position="171"/>
    </location>
</feature>
<comment type="similarity">
    <text evidence="2 7">Belongs to the membrane-bound acyltransferase family.</text>
</comment>
<keyword evidence="7" id="KW-0808">Transferase</keyword>
<dbReference type="Proteomes" id="UP000441333">
    <property type="component" value="Unassembled WGS sequence"/>
</dbReference>
<feature type="transmembrane region" description="Helical" evidence="8">
    <location>
        <begin position="6"/>
        <end position="22"/>
    </location>
</feature>
<proteinExistence type="inferred from homology"/>
<evidence type="ECO:0000256" key="4">
    <source>
        <dbReference type="ARBA" id="ARBA00022692"/>
    </source>
</evidence>
<keyword evidence="5 8" id="KW-1133">Transmembrane helix</keyword>
<dbReference type="InterPro" id="IPR028362">
    <property type="entry name" value="AlgI"/>
</dbReference>
<sequence>MLFNSFTFFVFFSIVFLCYWFALKDKTKSQNIFILASSYIFYGWWDWRFLGLIALSTLVDYYLGKLISKELNTIRKKILLAISIIFNVGLLCYFKYYNFFIDNWVDAWQSIGFESNISSLNIILPVGISFYTFQTMSYTIDVYRNKIKHSNSLINFAAFVAFFPQLVAGPIERASHLLPQFSIKRVFNYDQAVSGFYLIVWGLFKKIVIADTCATYVNTIFDNYENMNSLSLLLGAVYFAFQIYGDFSGYSDIAIGISRLLGFDIMMNFNKPYFSRNIAEFWRRWHISLSTWFRDYVYIPLGGSIGTPVGKVRNVFIIFLISGFWHGANWTFVFWGLLNAVYFLPLLLLNKNRKYLNNVSISFNLSGLMNIINMFITFFLVVTTWVFFRSKTITEAFAYLKRFISDLNFTNQYLSIERYAIEALILVSFFILVEWFSRNYEHPFLGKYKTIYLTFIIFLIIVLGVYSEHSDFIYFQF</sequence>
<accession>A0A6N6MCK4</accession>
<dbReference type="PANTHER" id="PTHR13285:SF18">
    <property type="entry name" value="PROTEIN-CYSTEINE N-PALMITOYLTRANSFERASE RASP"/>
    <property type="match status" value="1"/>
</dbReference>
<evidence type="ECO:0000313" key="9">
    <source>
        <dbReference type="EMBL" id="KAB1067035.1"/>
    </source>
</evidence>
<feature type="transmembrane region" description="Helical" evidence="8">
    <location>
        <begin position="327"/>
        <end position="349"/>
    </location>
</feature>
<reference evidence="9 10" key="1">
    <citation type="submission" date="2019-09" db="EMBL/GenBank/DDBJ databases">
        <authorList>
            <person name="Cao W.R."/>
        </authorList>
    </citation>
    <scope>NUCLEOTIDE SEQUENCE [LARGE SCALE GENOMIC DNA]</scope>
    <source>
        <strain evidence="9 10">B1N29</strain>
    </source>
</reference>